<gene>
    <name evidence="2" type="ORF">FRX31_026395</name>
</gene>
<dbReference type="Gene3D" id="3.40.395.10">
    <property type="entry name" value="Adenoviral Proteinase, Chain A"/>
    <property type="match status" value="1"/>
</dbReference>
<proteinExistence type="predicted"/>
<dbReference type="AlphaFoldDB" id="A0A7J6VHE7"/>
<evidence type="ECO:0000259" key="1">
    <source>
        <dbReference type="Pfam" id="PF26133"/>
    </source>
</evidence>
<name>A0A7J6VHE7_THATH</name>
<protein>
    <recommendedName>
        <fullName evidence="1">DUF8039 domain-containing protein</fullName>
    </recommendedName>
</protein>
<sequence>GKNCRLALGVKSNIVAKGKVFEGCGPEDKLHTVALGVNNVCVSVDEFICDDALLPIPVGDELVTVCNAHKSHVAWPKEFVLKNVKVSSQKIVEGFHCKEKDINQSKTGESSSNLQGSIDSFKEALQFMLPNENDHVRFPLGKDFLGGDNGDEFSYLPKSDIIDACNVETLEVINIIAYELQETKGKRFAFIPFNPGNHWILIATDLACMDVFWLDSLHGEPDHDLKIIVNTLV</sequence>
<dbReference type="OrthoDB" id="1683330at2759"/>
<reference evidence="2 3" key="1">
    <citation type="submission" date="2020-06" db="EMBL/GenBank/DDBJ databases">
        <title>Transcriptomic and genomic resources for Thalictrum thalictroides and T. hernandezii: Facilitating candidate gene discovery in an emerging model plant lineage.</title>
        <authorList>
            <person name="Arias T."/>
            <person name="Riano-Pachon D.M."/>
            <person name="Di Stilio V.S."/>
        </authorList>
    </citation>
    <scope>NUCLEOTIDE SEQUENCE [LARGE SCALE GENOMIC DNA]</scope>
    <source>
        <strain evidence="3">cv. WT478/WT964</strain>
        <tissue evidence="2">Leaves</tissue>
    </source>
</reference>
<dbReference type="PANTHER" id="PTHR33018">
    <property type="entry name" value="OS10G0338966 PROTEIN-RELATED"/>
    <property type="match status" value="1"/>
</dbReference>
<dbReference type="Pfam" id="PF26133">
    <property type="entry name" value="DUF8039"/>
    <property type="match status" value="1"/>
</dbReference>
<dbReference type="InterPro" id="IPR038765">
    <property type="entry name" value="Papain-like_cys_pep_sf"/>
</dbReference>
<dbReference type="PANTHER" id="PTHR33018:SF31">
    <property type="entry name" value="TRANSPOSASE, PTTA_EN_SPM, PLANT"/>
    <property type="match status" value="1"/>
</dbReference>
<comment type="caution">
    <text evidence="2">The sequence shown here is derived from an EMBL/GenBank/DDBJ whole genome shotgun (WGS) entry which is preliminary data.</text>
</comment>
<feature type="non-terminal residue" evidence="2">
    <location>
        <position position="1"/>
    </location>
</feature>
<dbReference type="InterPro" id="IPR058352">
    <property type="entry name" value="DUF8039"/>
</dbReference>
<feature type="domain" description="DUF8039" evidence="1">
    <location>
        <begin position="3"/>
        <end position="80"/>
    </location>
</feature>
<evidence type="ECO:0000313" key="3">
    <source>
        <dbReference type="Proteomes" id="UP000554482"/>
    </source>
</evidence>
<dbReference type="Proteomes" id="UP000554482">
    <property type="component" value="Unassembled WGS sequence"/>
</dbReference>
<accession>A0A7J6VHE7</accession>
<evidence type="ECO:0000313" key="2">
    <source>
        <dbReference type="EMBL" id="KAF5184018.1"/>
    </source>
</evidence>
<dbReference type="SUPFAM" id="SSF54001">
    <property type="entry name" value="Cysteine proteinases"/>
    <property type="match status" value="1"/>
</dbReference>
<keyword evidence="3" id="KW-1185">Reference proteome</keyword>
<organism evidence="2 3">
    <name type="scientific">Thalictrum thalictroides</name>
    <name type="common">Rue-anemone</name>
    <name type="synonym">Anemone thalictroides</name>
    <dbReference type="NCBI Taxonomy" id="46969"/>
    <lineage>
        <taxon>Eukaryota</taxon>
        <taxon>Viridiplantae</taxon>
        <taxon>Streptophyta</taxon>
        <taxon>Embryophyta</taxon>
        <taxon>Tracheophyta</taxon>
        <taxon>Spermatophyta</taxon>
        <taxon>Magnoliopsida</taxon>
        <taxon>Ranunculales</taxon>
        <taxon>Ranunculaceae</taxon>
        <taxon>Thalictroideae</taxon>
        <taxon>Thalictrum</taxon>
    </lineage>
</organism>
<dbReference type="EMBL" id="JABWDY010032657">
    <property type="protein sequence ID" value="KAF5184018.1"/>
    <property type="molecule type" value="Genomic_DNA"/>
</dbReference>